<dbReference type="Gene3D" id="2.40.160.10">
    <property type="entry name" value="Porin"/>
    <property type="match status" value="1"/>
</dbReference>
<dbReference type="EMBL" id="FXTP01000001">
    <property type="protein sequence ID" value="SMO40033.1"/>
    <property type="molecule type" value="Genomic_DNA"/>
</dbReference>
<dbReference type="OrthoDB" id="1120523at2"/>
<dbReference type="AlphaFoldDB" id="A0A521AYX4"/>
<sequence length="376" mass="42351">MANYKFTIIAFLCAFVLGTSSTYAQTVWEPQTNITGYVSTEFNYFDDLEGYNYNYGVSVSEAGLLISYKATSKFSLKGVFVYRPDFDFDKMLNEAYGQYALSNKLNIKVGRFLLPLSPMNSYYYAPVNTSATLPILVSNHEFFPLNTDGISVNGTVGNDFRFKYDVFAGGYRNSTWMKTGPVGFFGDEVTYLKEIMGNPVSIDPSYNKSYNLAVGGNVGISYKNFVDAGFSVFKPRDEKLPIGVNLPPDALYPGSPATYVVQEVNSVKATYGINAKIQYNNTKVIGEYWFSDLEIDNSTIDLVGSFVELSHRINKFTPYARYESQITDNVDYNRITAGINYKPSFERTLKLEYMLYKHDDSDTNINGLVVAYIFSF</sequence>
<evidence type="ECO:0000313" key="2">
    <source>
        <dbReference type="EMBL" id="SMO40033.1"/>
    </source>
</evidence>
<proteinExistence type="predicted"/>
<feature type="signal peptide" evidence="1">
    <location>
        <begin position="1"/>
        <end position="24"/>
    </location>
</feature>
<keyword evidence="3" id="KW-1185">Reference proteome</keyword>
<protein>
    <recommendedName>
        <fullName evidence="4">Beta-barrel porin-2, OmpL-like. bbp2</fullName>
    </recommendedName>
</protein>
<gene>
    <name evidence="2" type="ORF">SAMN06265219_101467</name>
</gene>
<keyword evidence="1" id="KW-0732">Signal</keyword>
<feature type="chain" id="PRO_5021796315" description="Beta-barrel porin-2, OmpL-like. bbp2" evidence="1">
    <location>
        <begin position="25"/>
        <end position="376"/>
    </location>
</feature>
<evidence type="ECO:0000256" key="1">
    <source>
        <dbReference type="SAM" id="SignalP"/>
    </source>
</evidence>
<dbReference type="SUPFAM" id="SSF56935">
    <property type="entry name" value="Porins"/>
    <property type="match status" value="1"/>
</dbReference>
<organism evidence="2 3">
    <name type="scientific">Gracilimonas mengyeensis</name>
    <dbReference type="NCBI Taxonomy" id="1302730"/>
    <lineage>
        <taxon>Bacteria</taxon>
        <taxon>Pseudomonadati</taxon>
        <taxon>Balneolota</taxon>
        <taxon>Balneolia</taxon>
        <taxon>Balneolales</taxon>
        <taxon>Balneolaceae</taxon>
        <taxon>Gracilimonas</taxon>
    </lineage>
</organism>
<name>A0A521AYX4_9BACT</name>
<accession>A0A521AYX4</accession>
<evidence type="ECO:0000313" key="3">
    <source>
        <dbReference type="Proteomes" id="UP000317557"/>
    </source>
</evidence>
<dbReference type="RefSeq" id="WP_142452962.1">
    <property type="nucleotide sequence ID" value="NZ_FXTP01000001.1"/>
</dbReference>
<reference evidence="2 3" key="1">
    <citation type="submission" date="2017-05" db="EMBL/GenBank/DDBJ databases">
        <authorList>
            <person name="Varghese N."/>
            <person name="Submissions S."/>
        </authorList>
    </citation>
    <scope>NUCLEOTIDE SEQUENCE [LARGE SCALE GENOMIC DNA]</scope>
    <source>
        <strain evidence="2 3">DSM 21985</strain>
    </source>
</reference>
<dbReference type="Proteomes" id="UP000317557">
    <property type="component" value="Unassembled WGS sequence"/>
</dbReference>
<dbReference type="InterPro" id="IPR023614">
    <property type="entry name" value="Porin_dom_sf"/>
</dbReference>
<evidence type="ECO:0008006" key="4">
    <source>
        <dbReference type="Google" id="ProtNLM"/>
    </source>
</evidence>